<dbReference type="Proteomes" id="UP000297245">
    <property type="component" value="Unassembled WGS sequence"/>
</dbReference>
<gene>
    <name evidence="1" type="ORF">K435DRAFT_680709</name>
</gene>
<evidence type="ECO:0000313" key="2">
    <source>
        <dbReference type="Proteomes" id="UP000297245"/>
    </source>
</evidence>
<name>A0A4S8LHD0_DENBC</name>
<organism evidence="1 2">
    <name type="scientific">Dendrothele bispora (strain CBS 962.96)</name>
    <dbReference type="NCBI Taxonomy" id="1314807"/>
    <lineage>
        <taxon>Eukaryota</taxon>
        <taxon>Fungi</taxon>
        <taxon>Dikarya</taxon>
        <taxon>Basidiomycota</taxon>
        <taxon>Agaricomycotina</taxon>
        <taxon>Agaricomycetes</taxon>
        <taxon>Agaricomycetidae</taxon>
        <taxon>Agaricales</taxon>
        <taxon>Agaricales incertae sedis</taxon>
        <taxon>Dendrothele</taxon>
    </lineage>
</organism>
<evidence type="ECO:0000313" key="1">
    <source>
        <dbReference type="EMBL" id="THU87978.1"/>
    </source>
</evidence>
<proteinExistence type="predicted"/>
<protein>
    <submittedName>
        <fullName evidence="1">Uncharacterized protein</fullName>
    </submittedName>
</protein>
<dbReference type="AlphaFoldDB" id="A0A4S8LHD0"/>
<dbReference type="EMBL" id="ML179427">
    <property type="protein sequence ID" value="THU87978.1"/>
    <property type="molecule type" value="Genomic_DNA"/>
</dbReference>
<sequence>MRPTLIRSIRLIPKSSLEQQRINVLPPLPSLKSNASSNQPLPTIIDQLKARQASSPDAWPQNLRLEPVVKKDRLKHVDARIRPKLKQLLKEQ</sequence>
<dbReference type="OrthoDB" id="3237970at2759"/>
<reference evidence="1 2" key="1">
    <citation type="journal article" date="2019" name="Nat. Ecol. Evol.">
        <title>Megaphylogeny resolves global patterns of mushroom evolution.</title>
        <authorList>
            <person name="Varga T."/>
            <person name="Krizsan K."/>
            <person name="Foldi C."/>
            <person name="Dima B."/>
            <person name="Sanchez-Garcia M."/>
            <person name="Sanchez-Ramirez S."/>
            <person name="Szollosi G.J."/>
            <person name="Szarkandi J.G."/>
            <person name="Papp V."/>
            <person name="Albert L."/>
            <person name="Andreopoulos W."/>
            <person name="Angelini C."/>
            <person name="Antonin V."/>
            <person name="Barry K.W."/>
            <person name="Bougher N.L."/>
            <person name="Buchanan P."/>
            <person name="Buyck B."/>
            <person name="Bense V."/>
            <person name="Catcheside P."/>
            <person name="Chovatia M."/>
            <person name="Cooper J."/>
            <person name="Damon W."/>
            <person name="Desjardin D."/>
            <person name="Finy P."/>
            <person name="Geml J."/>
            <person name="Haridas S."/>
            <person name="Hughes K."/>
            <person name="Justo A."/>
            <person name="Karasinski D."/>
            <person name="Kautmanova I."/>
            <person name="Kiss B."/>
            <person name="Kocsube S."/>
            <person name="Kotiranta H."/>
            <person name="LaButti K.M."/>
            <person name="Lechner B.E."/>
            <person name="Liimatainen K."/>
            <person name="Lipzen A."/>
            <person name="Lukacs Z."/>
            <person name="Mihaltcheva S."/>
            <person name="Morgado L.N."/>
            <person name="Niskanen T."/>
            <person name="Noordeloos M.E."/>
            <person name="Ohm R.A."/>
            <person name="Ortiz-Santana B."/>
            <person name="Ovrebo C."/>
            <person name="Racz N."/>
            <person name="Riley R."/>
            <person name="Savchenko A."/>
            <person name="Shiryaev A."/>
            <person name="Soop K."/>
            <person name="Spirin V."/>
            <person name="Szebenyi C."/>
            <person name="Tomsovsky M."/>
            <person name="Tulloss R.E."/>
            <person name="Uehling J."/>
            <person name="Grigoriev I.V."/>
            <person name="Vagvolgyi C."/>
            <person name="Papp T."/>
            <person name="Martin F.M."/>
            <person name="Miettinen O."/>
            <person name="Hibbett D.S."/>
            <person name="Nagy L.G."/>
        </authorList>
    </citation>
    <scope>NUCLEOTIDE SEQUENCE [LARGE SCALE GENOMIC DNA]</scope>
    <source>
        <strain evidence="1 2">CBS 962.96</strain>
    </source>
</reference>
<accession>A0A4S8LHD0</accession>
<keyword evidence="2" id="KW-1185">Reference proteome</keyword>